<keyword evidence="2" id="KW-0472">Membrane</keyword>
<keyword evidence="2" id="KW-1133">Transmembrane helix</keyword>
<keyword evidence="2" id="KW-0812">Transmembrane</keyword>
<feature type="transmembrane region" description="Helical" evidence="2">
    <location>
        <begin position="49"/>
        <end position="69"/>
    </location>
</feature>
<feature type="region of interest" description="Disordered" evidence="1">
    <location>
        <begin position="15"/>
        <end position="46"/>
    </location>
</feature>
<keyword evidence="4" id="KW-1185">Reference proteome</keyword>
<evidence type="ECO:0000313" key="4">
    <source>
        <dbReference type="Proteomes" id="UP000593565"/>
    </source>
</evidence>
<dbReference type="EMBL" id="JAAGNN010000005">
    <property type="protein sequence ID" value="KAF4088595.1"/>
    <property type="molecule type" value="Genomic_DNA"/>
</dbReference>
<proteinExistence type="predicted"/>
<comment type="caution">
    <text evidence="3">The sequence shown here is derived from an EMBL/GenBank/DDBJ whole genome shotgun (WGS) entry which is preliminary data.</text>
</comment>
<organism evidence="3 4">
    <name type="scientific">Ameiurus melas</name>
    <name type="common">Black bullhead</name>
    <name type="synonym">Silurus melas</name>
    <dbReference type="NCBI Taxonomy" id="219545"/>
    <lineage>
        <taxon>Eukaryota</taxon>
        <taxon>Metazoa</taxon>
        <taxon>Chordata</taxon>
        <taxon>Craniata</taxon>
        <taxon>Vertebrata</taxon>
        <taxon>Euteleostomi</taxon>
        <taxon>Actinopterygii</taxon>
        <taxon>Neopterygii</taxon>
        <taxon>Teleostei</taxon>
        <taxon>Ostariophysi</taxon>
        <taxon>Siluriformes</taxon>
        <taxon>Ictaluridae</taxon>
        <taxon>Ameiurus</taxon>
    </lineage>
</organism>
<dbReference type="AlphaFoldDB" id="A0A7J6B0W3"/>
<dbReference type="Proteomes" id="UP000593565">
    <property type="component" value="Unassembled WGS sequence"/>
</dbReference>
<reference evidence="3 4" key="1">
    <citation type="submission" date="2020-02" db="EMBL/GenBank/DDBJ databases">
        <title>A chromosome-scale genome assembly of the black bullhead catfish (Ameiurus melas).</title>
        <authorList>
            <person name="Wen M."/>
            <person name="Zham M."/>
            <person name="Cabau C."/>
            <person name="Klopp C."/>
            <person name="Donnadieu C."/>
            <person name="Roques C."/>
            <person name="Bouchez O."/>
            <person name="Lampietro C."/>
            <person name="Jouanno E."/>
            <person name="Herpin A."/>
            <person name="Louis A."/>
            <person name="Berthelot C."/>
            <person name="Parey E."/>
            <person name="Roest-Crollius H."/>
            <person name="Braasch I."/>
            <person name="Postlethwait J."/>
            <person name="Robinson-Rechavi M."/>
            <person name="Echchiki A."/>
            <person name="Begum T."/>
            <person name="Montfort J."/>
            <person name="Schartl M."/>
            <person name="Bobe J."/>
            <person name="Guiguen Y."/>
        </authorList>
    </citation>
    <scope>NUCLEOTIDE SEQUENCE [LARGE SCALE GENOMIC DNA]</scope>
    <source>
        <strain evidence="3">M_S1</strain>
        <tissue evidence="3">Blood</tissue>
    </source>
</reference>
<name>A0A7J6B0W3_AMEME</name>
<accession>A0A7J6B0W3</accession>
<sequence>MACTPAALERNCCPRTSPRRFTPSDSLPYWRSRSPLPLDEPKSSAGTTAAPKAILLIFHIICVTFTFCVTQMRMGFPSESGSSQGFFLKKHLREFFLATVATQWLAQLG</sequence>
<protein>
    <submittedName>
        <fullName evidence="3">Uncharacterized protein</fullName>
    </submittedName>
</protein>
<evidence type="ECO:0000313" key="3">
    <source>
        <dbReference type="EMBL" id="KAF4088595.1"/>
    </source>
</evidence>
<evidence type="ECO:0000256" key="2">
    <source>
        <dbReference type="SAM" id="Phobius"/>
    </source>
</evidence>
<gene>
    <name evidence="3" type="ORF">AMELA_G00056570</name>
</gene>
<evidence type="ECO:0000256" key="1">
    <source>
        <dbReference type="SAM" id="MobiDB-lite"/>
    </source>
</evidence>